<name>A0ABN9W2I8_9DINO</name>
<keyword evidence="3" id="KW-1185">Reference proteome</keyword>
<dbReference type="InterPro" id="IPR029058">
    <property type="entry name" value="AB_hydrolase_fold"/>
</dbReference>
<dbReference type="Gene3D" id="3.40.50.1820">
    <property type="entry name" value="alpha/beta hydrolase"/>
    <property type="match status" value="1"/>
</dbReference>
<dbReference type="Proteomes" id="UP001189429">
    <property type="component" value="Unassembled WGS sequence"/>
</dbReference>
<proteinExistence type="predicted"/>
<evidence type="ECO:0000256" key="1">
    <source>
        <dbReference type="SAM" id="MobiDB-lite"/>
    </source>
</evidence>
<dbReference type="InterPro" id="IPR008775">
    <property type="entry name" value="Phytyl_CoA_dOase-like"/>
</dbReference>
<dbReference type="SUPFAM" id="SSF53474">
    <property type="entry name" value="alpha/beta-Hydrolases"/>
    <property type="match status" value="1"/>
</dbReference>
<evidence type="ECO:0000313" key="2">
    <source>
        <dbReference type="EMBL" id="CAK0878940.1"/>
    </source>
</evidence>
<sequence>MVATSKAPPGTPSGAPWRKPQQRAPRPPSAPPPRHLLVGQPAPAPNPWAFLGPAPGAQSGEGVGAYREHRCVGAAEGGPVAVSEPVEAMEGRPVEDAQAGEAVEESPMEAVEGSPVEDAEATGGQLEDAAPWGGPAGVLRGPHVWRCPRTGGEVRYFAARVAPAGDELGACGPPEDEPVVLYFSGLGDAGGDAKAPFAKRLEAMMSWRLAPFLFLAPLRPPGQWWVLDGDEPNYGYLGELVPETVDLLAAFVGSLADDRRVVALGFSAGAYCITELLARGSLHMDAVALGGLHGHGQPDVEDVPKKRKAGTVEKFQAYLNRLGGHSGVPGGILAMHAEDDGWCPRRYAEEALGALGDRNAQLDLPRVQYTLLPAGTAGKKLRGHSYEDRALWRQELLRALLSTARKGGSEGRPAKRRRAPLPRGSVVLTMPDGAGDVPDRVAGGAAGVPGATCCWLPGSGGGPRGAVLDDPAGSPEQRGAAPQALWEELWEDSEPEDREEVQAEPNAQDGRKPEWATRAAEILNGAPGFKEHGFVILLDALAHEKAARVLADCHAVARQMVSDTRPRGNRHGGGRYSFGTASSTGSMLHIAAPGPLQPADWRDVDTSPARRIPSFATCLLNNWAVLATVEAIFELRPSAPPGRPGGAPPPGFRCVSGGGDFVLAGERRFQLMHNDLGSVKREDDEHLPPPLVSVNFCVEDITGENGPMRMVPGTQRSNGHWAGSPVEQADWRASRLFPLPAGAAIVRDVRTLHAGSPNFSGRPRFLPAVEFTSLRFLGTPKGSGYVRQASMPRALFLRLRRATRRRVDPRVVARGPVVAGFKRG</sequence>
<gene>
    <name evidence="2" type="ORF">PCOR1329_LOCUS62539</name>
</gene>
<reference evidence="2" key="1">
    <citation type="submission" date="2023-10" db="EMBL/GenBank/DDBJ databases">
        <authorList>
            <person name="Chen Y."/>
            <person name="Shah S."/>
            <person name="Dougan E. K."/>
            <person name="Thang M."/>
            <person name="Chan C."/>
        </authorList>
    </citation>
    <scope>NUCLEOTIDE SEQUENCE [LARGE SCALE GENOMIC DNA]</scope>
</reference>
<dbReference type="SUPFAM" id="SSF51197">
    <property type="entry name" value="Clavaminate synthase-like"/>
    <property type="match status" value="1"/>
</dbReference>
<comment type="caution">
    <text evidence="2">The sequence shown here is derived from an EMBL/GenBank/DDBJ whole genome shotgun (WGS) entry which is preliminary data.</text>
</comment>
<evidence type="ECO:0000313" key="3">
    <source>
        <dbReference type="Proteomes" id="UP001189429"/>
    </source>
</evidence>
<dbReference type="EMBL" id="CAUYUJ010017904">
    <property type="protein sequence ID" value="CAK0878940.1"/>
    <property type="molecule type" value="Genomic_DNA"/>
</dbReference>
<feature type="region of interest" description="Disordered" evidence="1">
    <location>
        <begin position="1"/>
        <end position="63"/>
    </location>
</feature>
<accession>A0ABN9W2I8</accession>
<feature type="region of interest" description="Disordered" evidence="1">
    <location>
        <begin position="82"/>
        <end position="122"/>
    </location>
</feature>
<dbReference type="Pfam" id="PF05721">
    <property type="entry name" value="PhyH"/>
    <property type="match status" value="1"/>
</dbReference>
<dbReference type="Gene3D" id="2.60.120.620">
    <property type="entry name" value="q2cbj1_9rhob like domain"/>
    <property type="match status" value="1"/>
</dbReference>
<feature type="compositionally biased region" description="Pro residues" evidence="1">
    <location>
        <begin position="25"/>
        <end position="34"/>
    </location>
</feature>
<organism evidence="2 3">
    <name type="scientific">Prorocentrum cordatum</name>
    <dbReference type="NCBI Taxonomy" id="2364126"/>
    <lineage>
        <taxon>Eukaryota</taxon>
        <taxon>Sar</taxon>
        <taxon>Alveolata</taxon>
        <taxon>Dinophyceae</taxon>
        <taxon>Prorocentrales</taxon>
        <taxon>Prorocentraceae</taxon>
        <taxon>Prorocentrum</taxon>
    </lineage>
</organism>
<feature type="compositionally biased region" description="Low complexity" evidence="1">
    <location>
        <begin position="15"/>
        <end position="24"/>
    </location>
</feature>
<protein>
    <submittedName>
        <fullName evidence="2">Uncharacterized protein</fullName>
    </submittedName>
</protein>
<feature type="region of interest" description="Disordered" evidence="1">
    <location>
        <begin position="492"/>
        <end position="514"/>
    </location>
</feature>